<dbReference type="Proteomes" id="UP001589792">
    <property type="component" value="Unassembled WGS sequence"/>
</dbReference>
<keyword evidence="1" id="KW-0472">Membrane</keyword>
<dbReference type="InterPro" id="IPR009476">
    <property type="entry name" value="DUF1097"/>
</dbReference>
<dbReference type="RefSeq" id="WP_380672666.1">
    <property type="nucleotide sequence ID" value="NZ_CP173186.1"/>
</dbReference>
<evidence type="ECO:0000256" key="1">
    <source>
        <dbReference type="SAM" id="Phobius"/>
    </source>
</evidence>
<feature type="transmembrane region" description="Helical" evidence="1">
    <location>
        <begin position="49"/>
        <end position="70"/>
    </location>
</feature>
<reference evidence="2 3" key="1">
    <citation type="submission" date="2024-09" db="EMBL/GenBank/DDBJ databases">
        <authorList>
            <person name="Sun Q."/>
            <person name="Mori K."/>
        </authorList>
    </citation>
    <scope>NUCLEOTIDE SEQUENCE [LARGE SCALE GENOMIC DNA]</scope>
    <source>
        <strain evidence="2 3">CCM 8626</strain>
    </source>
</reference>
<keyword evidence="1" id="KW-1133">Transmembrane helix</keyword>
<evidence type="ECO:0000313" key="2">
    <source>
        <dbReference type="EMBL" id="MFC0225399.1"/>
    </source>
</evidence>
<dbReference type="Pfam" id="PF06496">
    <property type="entry name" value="DUF1097"/>
    <property type="match status" value="1"/>
</dbReference>
<sequence length="164" mass="17251">MNVLLAIAITTGILSGVWGWVAISFGLISWAGFLGCTAYFACPQGGLKGLLISTLSCCSGVFWAMVIIHGSALEPAWSMLGYLLTGAVAFVMCIQAKQRWLGFVPGTFIGACATFAGDGHWQLITVSLLVGLVFGYAMKNSGFWLAARGRQEASPLAEHASPDA</sequence>
<feature type="transmembrane region" description="Helical" evidence="1">
    <location>
        <begin position="76"/>
        <end position="93"/>
    </location>
</feature>
<comment type="caution">
    <text evidence="2">The sequence shown here is derived from an EMBL/GenBank/DDBJ whole genome shotgun (WGS) entry which is preliminary data.</text>
</comment>
<accession>A0ABV6E8Y3</accession>
<keyword evidence="1" id="KW-0812">Transmembrane</keyword>
<gene>
    <name evidence="2" type="ORF">ACFFJ3_02565</name>
</gene>
<dbReference type="EMBL" id="JBHLXG010000003">
    <property type="protein sequence ID" value="MFC0225399.1"/>
    <property type="molecule type" value="Genomic_DNA"/>
</dbReference>
<organism evidence="2 3">
    <name type="scientific">Serratia aquatilis</name>
    <dbReference type="NCBI Taxonomy" id="1737515"/>
    <lineage>
        <taxon>Bacteria</taxon>
        <taxon>Pseudomonadati</taxon>
        <taxon>Pseudomonadota</taxon>
        <taxon>Gammaproteobacteria</taxon>
        <taxon>Enterobacterales</taxon>
        <taxon>Yersiniaceae</taxon>
        <taxon>Serratia</taxon>
    </lineage>
</organism>
<evidence type="ECO:0000313" key="3">
    <source>
        <dbReference type="Proteomes" id="UP001589792"/>
    </source>
</evidence>
<protein>
    <submittedName>
        <fullName evidence="2">DUF1097 domain-containing protein</fullName>
    </submittedName>
</protein>
<name>A0ABV6E8Y3_9GAMM</name>
<feature type="transmembrane region" description="Helical" evidence="1">
    <location>
        <begin position="100"/>
        <end position="117"/>
    </location>
</feature>
<feature type="transmembrane region" description="Helical" evidence="1">
    <location>
        <begin position="20"/>
        <end position="42"/>
    </location>
</feature>
<proteinExistence type="predicted"/>
<feature type="transmembrane region" description="Helical" evidence="1">
    <location>
        <begin position="123"/>
        <end position="146"/>
    </location>
</feature>
<keyword evidence="3" id="KW-1185">Reference proteome</keyword>